<organism evidence="2 3">
    <name type="scientific">Actinidia rufa</name>
    <dbReference type="NCBI Taxonomy" id="165716"/>
    <lineage>
        <taxon>Eukaryota</taxon>
        <taxon>Viridiplantae</taxon>
        <taxon>Streptophyta</taxon>
        <taxon>Embryophyta</taxon>
        <taxon>Tracheophyta</taxon>
        <taxon>Spermatophyta</taxon>
        <taxon>Magnoliopsida</taxon>
        <taxon>eudicotyledons</taxon>
        <taxon>Gunneridae</taxon>
        <taxon>Pentapetalae</taxon>
        <taxon>asterids</taxon>
        <taxon>Ericales</taxon>
        <taxon>Actinidiaceae</taxon>
        <taxon>Actinidia</taxon>
    </lineage>
</organism>
<proteinExistence type="predicted"/>
<dbReference type="CDD" id="cd04465">
    <property type="entry name" value="S1_RPS1_repeat_ec2_hs2"/>
    <property type="match status" value="1"/>
</dbReference>
<evidence type="ECO:0000313" key="2">
    <source>
        <dbReference type="EMBL" id="GFZ09974.1"/>
    </source>
</evidence>
<dbReference type="OrthoDB" id="1918363at2759"/>
<dbReference type="Gene3D" id="2.40.50.140">
    <property type="entry name" value="Nucleic acid-binding proteins"/>
    <property type="match status" value="1"/>
</dbReference>
<dbReference type="InterPro" id="IPR003029">
    <property type="entry name" value="S1_domain"/>
</dbReference>
<dbReference type="PANTHER" id="PTHR15838:SF3">
    <property type="entry name" value="PROTEIN PIGMENT DEFECTIVE 338, CHLOROPLASTIC"/>
    <property type="match status" value="1"/>
</dbReference>
<dbReference type="AlphaFoldDB" id="A0A7J0GGU9"/>
<protein>
    <submittedName>
        <fullName evidence="2">Nucleic acid-binding proteins superfamily</fullName>
    </submittedName>
</protein>
<evidence type="ECO:0000313" key="3">
    <source>
        <dbReference type="Proteomes" id="UP000585474"/>
    </source>
</evidence>
<gene>
    <name evidence="2" type="ORF">Acr_21g0005730</name>
</gene>
<dbReference type="GO" id="GO:0003723">
    <property type="term" value="F:RNA binding"/>
    <property type="evidence" value="ECO:0007669"/>
    <property type="project" value="TreeGrafter"/>
</dbReference>
<reference evidence="2 3" key="1">
    <citation type="submission" date="2019-07" db="EMBL/GenBank/DDBJ databases">
        <title>De Novo Assembly of kiwifruit Actinidia rufa.</title>
        <authorList>
            <person name="Sugita-Konishi S."/>
            <person name="Sato K."/>
            <person name="Mori E."/>
            <person name="Abe Y."/>
            <person name="Kisaki G."/>
            <person name="Hamano K."/>
            <person name="Suezawa K."/>
            <person name="Otani M."/>
            <person name="Fukuda T."/>
            <person name="Manabe T."/>
            <person name="Gomi K."/>
            <person name="Tabuchi M."/>
            <person name="Akimitsu K."/>
            <person name="Kataoka I."/>
        </authorList>
    </citation>
    <scope>NUCLEOTIDE SEQUENCE [LARGE SCALE GENOMIC DNA]</scope>
    <source>
        <strain evidence="3">cv. Fuchu</strain>
    </source>
</reference>
<dbReference type="PANTHER" id="PTHR15838">
    <property type="entry name" value="NUCLEOLAR PROTEIN OF 40 KDA"/>
    <property type="match status" value="1"/>
</dbReference>
<sequence length="521" mass="58387">MPSLLLHHPCKPLSLLNSSLPLSNFTAFHNTIKNGSLAGSPRNPCSKTSDSVTGSAKTIALYSNSSISRRTHAVFCSQNDVSEKFSDLLEQSDNEGIQGGEEIGLLGKPTHIPIINDSVTEVDTKPPKPNEDEVLEPFFKFFRSTDSLGESIDSEESESQNEKETKKVPVEYYEPKPGDFVVGVVVSGNENKLDVNVGADFLGTMLTKEVLPLYDKEMDYLLCDMDQDAEEFMARGKMGIVRNDDAVSGELVPGRPVVEPGTVLFAEVLGRTLSGRPLLSTRRFFRRIAWHRVRQIKQLNEPIEVKITEWNTGGLLTRIEGLRAFLPKAELMGRVNNFTDLKENVGRRLYVQITKIDEANNDLILSEKIAWAMLHLREGTVLEGTVKKIFPYGAQIRIGETNRSGLLHISKISRRQITSSVSDHLTVDEKVKVLVVKSLFPDKIALSIADLESEPGLFTSNKEKVYSESEEMAKKYRQKLPAVPKARKLETLPSDALPFDNEGDLYSNWKWFKFEKDKELK</sequence>
<dbReference type="EMBL" id="BJWL01000021">
    <property type="protein sequence ID" value="GFZ09974.1"/>
    <property type="molecule type" value="Genomic_DNA"/>
</dbReference>
<dbReference type="SMART" id="SM00316">
    <property type="entry name" value="S1"/>
    <property type="match status" value="3"/>
</dbReference>
<dbReference type="SUPFAM" id="SSF50249">
    <property type="entry name" value="Nucleic acid-binding proteins"/>
    <property type="match status" value="3"/>
</dbReference>
<feature type="domain" description="S1 motif" evidence="1">
    <location>
        <begin position="379"/>
        <end position="449"/>
    </location>
</feature>
<comment type="caution">
    <text evidence="2">The sequence shown here is derived from an EMBL/GenBank/DDBJ whole genome shotgun (WGS) entry which is preliminary data.</text>
</comment>
<dbReference type="InterPro" id="IPR012340">
    <property type="entry name" value="NA-bd_OB-fold"/>
</dbReference>
<dbReference type="Proteomes" id="UP000585474">
    <property type="component" value="Unassembled WGS sequence"/>
</dbReference>
<keyword evidence="3" id="KW-1185">Reference proteome</keyword>
<dbReference type="GO" id="GO:0043489">
    <property type="term" value="P:RNA stabilization"/>
    <property type="evidence" value="ECO:0007669"/>
    <property type="project" value="TreeGrafter"/>
</dbReference>
<dbReference type="PROSITE" id="PS50126">
    <property type="entry name" value="S1"/>
    <property type="match status" value="2"/>
</dbReference>
<dbReference type="Pfam" id="PF00575">
    <property type="entry name" value="S1"/>
    <property type="match status" value="2"/>
</dbReference>
<evidence type="ECO:0000259" key="1">
    <source>
        <dbReference type="PROSITE" id="PS50126"/>
    </source>
</evidence>
<feature type="domain" description="S1 motif" evidence="1">
    <location>
        <begin position="300"/>
        <end position="368"/>
    </location>
</feature>
<accession>A0A7J0GGU9</accession>
<name>A0A7J0GGU9_9ERIC</name>